<feature type="region of interest" description="Disordered" evidence="1">
    <location>
        <begin position="96"/>
        <end position="133"/>
    </location>
</feature>
<evidence type="ECO:0008006" key="3">
    <source>
        <dbReference type="Google" id="ProtNLM"/>
    </source>
</evidence>
<evidence type="ECO:0000313" key="2">
    <source>
        <dbReference type="EMBL" id="KAL0439081.1"/>
    </source>
</evidence>
<dbReference type="AlphaFoldDB" id="A0AAW2WEA9"/>
<protein>
    <recommendedName>
        <fullName evidence="3">Ty3-gypsy retrotransposon protein</fullName>
    </recommendedName>
</protein>
<gene>
    <name evidence="2" type="ORF">Slati_2391100</name>
</gene>
<organism evidence="2">
    <name type="scientific">Sesamum latifolium</name>
    <dbReference type="NCBI Taxonomy" id="2727402"/>
    <lineage>
        <taxon>Eukaryota</taxon>
        <taxon>Viridiplantae</taxon>
        <taxon>Streptophyta</taxon>
        <taxon>Embryophyta</taxon>
        <taxon>Tracheophyta</taxon>
        <taxon>Spermatophyta</taxon>
        <taxon>Magnoliopsida</taxon>
        <taxon>eudicotyledons</taxon>
        <taxon>Gunneridae</taxon>
        <taxon>Pentapetalae</taxon>
        <taxon>asterids</taxon>
        <taxon>lamiids</taxon>
        <taxon>Lamiales</taxon>
        <taxon>Pedaliaceae</taxon>
        <taxon>Sesamum</taxon>
    </lineage>
</organism>
<reference evidence="2" key="1">
    <citation type="submission" date="2020-06" db="EMBL/GenBank/DDBJ databases">
        <authorList>
            <person name="Li T."/>
            <person name="Hu X."/>
            <person name="Zhang T."/>
            <person name="Song X."/>
            <person name="Zhang H."/>
            <person name="Dai N."/>
            <person name="Sheng W."/>
            <person name="Hou X."/>
            <person name="Wei L."/>
        </authorList>
    </citation>
    <scope>NUCLEOTIDE SEQUENCE</scope>
    <source>
        <strain evidence="2">KEN1</strain>
        <tissue evidence="2">Leaf</tissue>
    </source>
</reference>
<reference evidence="2" key="2">
    <citation type="journal article" date="2024" name="Plant">
        <title>Genomic evolution and insights into agronomic trait innovations of Sesamum species.</title>
        <authorList>
            <person name="Miao H."/>
            <person name="Wang L."/>
            <person name="Qu L."/>
            <person name="Liu H."/>
            <person name="Sun Y."/>
            <person name="Le M."/>
            <person name="Wang Q."/>
            <person name="Wei S."/>
            <person name="Zheng Y."/>
            <person name="Lin W."/>
            <person name="Duan Y."/>
            <person name="Cao H."/>
            <person name="Xiong S."/>
            <person name="Wang X."/>
            <person name="Wei L."/>
            <person name="Li C."/>
            <person name="Ma Q."/>
            <person name="Ju M."/>
            <person name="Zhao R."/>
            <person name="Li G."/>
            <person name="Mu C."/>
            <person name="Tian Q."/>
            <person name="Mei H."/>
            <person name="Zhang T."/>
            <person name="Gao T."/>
            <person name="Zhang H."/>
        </authorList>
    </citation>
    <scope>NUCLEOTIDE SEQUENCE</scope>
    <source>
        <strain evidence="2">KEN1</strain>
    </source>
</reference>
<proteinExistence type="predicted"/>
<feature type="compositionally biased region" description="Low complexity" evidence="1">
    <location>
        <begin position="31"/>
        <end position="44"/>
    </location>
</feature>
<feature type="region of interest" description="Disordered" evidence="1">
    <location>
        <begin position="20"/>
        <end position="44"/>
    </location>
</feature>
<sequence length="133" mass="14509">MASKKDQVAMNKKNIVNTAGQSSIGGKIVDTTPSSSNSASPTQVNSKSTFFTILPAMMTDATVMKEQLAKMTQVIANLQKIVEHKDLQIAQLTSNQEHTNVEKPHDNHEHASFSNHVENEKQVDKAAPTHDSV</sequence>
<accession>A0AAW2WEA9</accession>
<name>A0AAW2WEA9_9LAMI</name>
<dbReference type="EMBL" id="JACGWN010000008">
    <property type="protein sequence ID" value="KAL0439081.1"/>
    <property type="molecule type" value="Genomic_DNA"/>
</dbReference>
<feature type="compositionally biased region" description="Basic and acidic residues" evidence="1">
    <location>
        <begin position="99"/>
        <end position="133"/>
    </location>
</feature>
<evidence type="ECO:0000256" key="1">
    <source>
        <dbReference type="SAM" id="MobiDB-lite"/>
    </source>
</evidence>
<comment type="caution">
    <text evidence="2">The sequence shown here is derived from an EMBL/GenBank/DDBJ whole genome shotgun (WGS) entry which is preliminary data.</text>
</comment>